<evidence type="ECO:0000259" key="5">
    <source>
        <dbReference type="PROSITE" id="PS51252"/>
    </source>
</evidence>
<feature type="transmembrane region" description="Helical" evidence="3">
    <location>
        <begin position="314"/>
        <end position="335"/>
    </location>
</feature>
<keyword evidence="4" id="KW-0732">Signal</keyword>
<keyword evidence="1" id="KW-0646">Protease inhibitor</keyword>
<dbReference type="AlphaFoldDB" id="A0A815LW33"/>
<protein>
    <recommendedName>
        <fullName evidence="5">Antistasin-like domain-containing protein</fullName>
    </recommendedName>
</protein>
<sequence length="344" mass="38596">MKLFLLLLTIISIKIVIKADIILNGQCPSPRYVSSGLSCSTEGDDSPCPWDYKCCPLIDGMKCFSPCPEFTQPCTIQCPFGLKVDPVPCYVCECASDPCLSTTCPLGTKCISKDFEPCAIKGRCDMKTECIDDPSIHVDPTPKPKKCPDYWSSVGNNLQASETNLKNSCSNMNTFLTIIIYTHLQLQPLIYASLSTKNDNRFAWYMSLCTFVVAMANFIAGFYIKASGLESMSLNEQTNYGLRTCTYEGKDNHLVWKFVIASFQLQPNHFVFMATITITFMLHYDRILQSTICIPFYLTTLISLWSMGSVNAEFSARWCLIAAFVNIPIVIYTTIHAKNKKKQN</sequence>
<reference evidence="6" key="1">
    <citation type="submission" date="2021-02" db="EMBL/GenBank/DDBJ databases">
        <authorList>
            <person name="Nowell W R."/>
        </authorList>
    </citation>
    <scope>NUCLEOTIDE SEQUENCE</scope>
</reference>
<dbReference type="EMBL" id="CAJNON010000979">
    <property type="protein sequence ID" value="CAF1412108.1"/>
    <property type="molecule type" value="Genomic_DNA"/>
</dbReference>
<evidence type="ECO:0000256" key="1">
    <source>
        <dbReference type="ARBA" id="ARBA00022690"/>
    </source>
</evidence>
<feature type="signal peptide" evidence="4">
    <location>
        <begin position="1"/>
        <end position="19"/>
    </location>
</feature>
<evidence type="ECO:0000256" key="2">
    <source>
        <dbReference type="ARBA" id="ARBA00022900"/>
    </source>
</evidence>
<accession>A0A815LW33</accession>
<keyword evidence="2" id="KW-0722">Serine protease inhibitor</keyword>
<comment type="caution">
    <text evidence="6">The sequence shown here is derived from an EMBL/GenBank/DDBJ whole genome shotgun (WGS) entry which is preliminary data.</text>
</comment>
<feature type="chain" id="PRO_5032268891" description="Antistasin-like domain-containing protein" evidence="4">
    <location>
        <begin position="20"/>
        <end position="344"/>
    </location>
</feature>
<keyword evidence="3" id="KW-1133">Transmembrane helix</keyword>
<evidence type="ECO:0000313" key="6">
    <source>
        <dbReference type="EMBL" id="CAF1412108.1"/>
    </source>
</evidence>
<feature type="transmembrane region" description="Helical" evidence="3">
    <location>
        <begin position="287"/>
        <end position="308"/>
    </location>
</feature>
<keyword evidence="3" id="KW-0472">Membrane</keyword>
<keyword evidence="3" id="KW-0812">Transmembrane</keyword>
<organism evidence="6 7">
    <name type="scientific">Adineta steineri</name>
    <dbReference type="NCBI Taxonomy" id="433720"/>
    <lineage>
        <taxon>Eukaryota</taxon>
        <taxon>Metazoa</taxon>
        <taxon>Spiralia</taxon>
        <taxon>Gnathifera</taxon>
        <taxon>Rotifera</taxon>
        <taxon>Eurotatoria</taxon>
        <taxon>Bdelloidea</taxon>
        <taxon>Adinetida</taxon>
        <taxon>Adinetidae</taxon>
        <taxon>Adineta</taxon>
    </lineage>
</organism>
<proteinExistence type="predicted"/>
<name>A0A815LW33_9BILA</name>
<evidence type="ECO:0000313" key="7">
    <source>
        <dbReference type="Proteomes" id="UP000663891"/>
    </source>
</evidence>
<evidence type="ECO:0000256" key="4">
    <source>
        <dbReference type="SAM" id="SignalP"/>
    </source>
</evidence>
<gene>
    <name evidence="6" type="ORF">VCS650_LOCUS37172</name>
</gene>
<evidence type="ECO:0000256" key="3">
    <source>
        <dbReference type="SAM" id="Phobius"/>
    </source>
</evidence>
<dbReference type="PROSITE" id="PS51252">
    <property type="entry name" value="ANTISTASIN"/>
    <property type="match status" value="1"/>
</dbReference>
<dbReference type="OrthoDB" id="9974556at2759"/>
<feature type="domain" description="Antistasin-like" evidence="5">
    <location>
        <begin position="67"/>
        <end position="94"/>
    </location>
</feature>
<dbReference type="InterPro" id="IPR004094">
    <property type="entry name" value="Antistasin-like"/>
</dbReference>
<feature type="transmembrane region" description="Helical" evidence="3">
    <location>
        <begin position="202"/>
        <end position="224"/>
    </location>
</feature>
<dbReference type="Proteomes" id="UP000663891">
    <property type="component" value="Unassembled WGS sequence"/>
</dbReference>
<dbReference type="GO" id="GO:0004867">
    <property type="term" value="F:serine-type endopeptidase inhibitor activity"/>
    <property type="evidence" value="ECO:0007669"/>
    <property type="project" value="UniProtKB-KW"/>
</dbReference>